<keyword evidence="2" id="KW-1185">Reference proteome</keyword>
<evidence type="ECO:0000313" key="2">
    <source>
        <dbReference type="Proteomes" id="UP000000600"/>
    </source>
</evidence>
<evidence type="ECO:0000313" key="1">
    <source>
        <dbReference type="EMBL" id="CAK64763.1"/>
    </source>
</evidence>
<proteinExistence type="predicted"/>
<dbReference type="KEGG" id="ptm:GSPATT00034240001"/>
<dbReference type="EMBL" id="CT868034">
    <property type="protein sequence ID" value="CAK64763.1"/>
    <property type="molecule type" value="Genomic_DNA"/>
</dbReference>
<accession>A0C1U6</accession>
<dbReference type="RefSeq" id="XP_001432160.1">
    <property type="nucleotide sequence ID" value="XM_001432123.1"/>
</dbReference>
<name>A0C1U6_PARTE</name>
<reference evidence="1 2" key="1">
    <citation type="journal article" date="2006" name="Nature">
        <title>Global trends of whole-genome duplications revealed by the ciliate Paramecium tetraurelia.</title>
        <authorList>
            <consortium name="Genoscope"/>
            <person name="Aury J.-M."/>
            <person name="Jaillon O."/>
            <person name="Duret L."/>
            <person name="Noel B."/>
            <person name="Jubin C."/>
            <person name="Porcel B.M."/>
            <person name="Segurens B."/>
            <person name="Daubin V."/>
            <person name="Anthouard V."/>
            <person name="Aiach N."/>
            <person name="Arnaiz O."/>
            <person name="Billaut A."/>
            <person name="Beisson J."/>
            <person name="Blanc I."/>
            <person name="Bouhouche K."/>
            <person name="Camara F."/>
            <person name="Duharcourt S."/>
            <person name="Guigo R."/>
            <person name="Gogendeau D."/>
            <person name="Katinka M."/>
            <person name="Keller A.-M."/>
            <person name="Kissmehl R."/>
            <person name="Klotz C."/>
            <person name="Koll F."/>
            <person name="Le Moue A."/>
            <person name="Lepere C."/>
            <person name="Malinsky S."/>
            <person name="Nowacki M."/>
            <person name="Nowak J.K."/>
            <person name="Plattner H."/>
            <person name="Poulain J."/>
            <person name="Ruiz F."/>
            <person name="Serrano V."/>
            <person name="Zagulski M."/>
            <person name="Dessen P."/>
            <person name="Betermier M."/>
            <person name="Weissenbach J."/>
            <person name="Scarpelli C."/>
            <person name="Schachter V."/>
            <person name="Sperling L."/>
            <person name="Meyer E."/>
            <person name="Cohen J."/>
            <person name="Wincker P."/>
        </authorList>
    </citation>
    <scope>NUCLEOTIDE SEQUENCE [LARGE SCALE GENOMIC DNA]</scope>
    <source>
        <strain evidence="1 2">Stock d4-2</strain>
    </source>
</reference>
<organism evidence="1 2">
    <name type="scientific">Paramecium tetraurelia</name>
    <dbReference type="NCBI Taxonomy" id="5888"/>
    <lineage>
        <taxon>Eukaryota</taxon>
        <taxon>Sar</taxon>
        <taxon>Alveolata</taxon>
        <taxon>Ciliophora</taxon>
        <taxon>Intramacronucleata</taxon>
        <taxon>Oligohymenophorea</taxon>
        <taxon>Peniculida</taxon>
        <taxon>Parameciidae</taxon>
        <taxon>Paramecium</taxon>
    </lineage>
</organism>
<sequence>MKRNTKLQIAIYNIAHMYNIYIKYEDSTSITITTFLSKLSAQPIINKIQGKGNHLYMIYRLMSSLNQCLGFARKSYGVHLNNYELVTVQFYALHCPEESNQTLRVRKHKKGLLCCRIKVSLRTCLRLVPIIDNLQKSLILFTRYESDFAAKESGVLKSQSQVLVSQVQQLEQINSKKQLTSDTY</sequence>
<dbReference type="HOGENOM" id="CLU_1470912_0_0_1"/>
<gene>
    <name evidence="1" type="ORF">GSPATT00034240001</name>
</gene>
<dbReference type="InParanoid" id="A0C1U6"/>
<dbReference type="Proteomes" id="UP000000600">
    <property type="component" value="Unassembled WGS sequence"/>
</dbReference>
<protein>
    <submittedName>
        <fullName evidence="1">Uncharacterized protein</fullName>
    </submittedName>
</protein>
<dbReference type="AlphaFoldDB" id="A0C1U6"/>
<dbReference type="GeneID" id="5017961"/>